<evidence type="ECO:0000256" key="5">
    <source>
        <dbReference type="ARBA" id="ARBA00022723"/>
    </source>
</evidence>
<dbReference type="Pfam" id="PF01256">
    <property type="entry name" value="Carb_kinase"/>
    <property type="match status" value="1"/>
</dbReference>
<comment type="function">
    <text evidence="14 19">Bifunctional enzyme that catalyzes the epimerization of the S- and R-forms of NAD(P)HX and the dehydration of the S-form of NAD(P)HX at the expense of ADP, which is converted to AMP. This allows the repair of both epimers of NAD(P)HX, a damaged form of NAD(P)H that is a result of enzymatic or heat-dependent hydration.</text>
</comment>
<feature type="binding site" evidence="17">
    <location>
        <position position="407"/>
    </location>
    <ligand>
        <name>(6S)-NADPHX</name>
        <dbReference type="ChEBI" id="CHEBI:64076"/>
    </ligand>
</feature>
<dbReference type="Gene3D" id="3.40.1190.20">
    <property type="match status" value="1"/>
</dbReference>
<dbReference type="GO" id="GO:0052855">
    <property type="term" value="F:ADP-dependent NAD(P)H-hydrate dehydratase activity"/>
    <property type="evidence" value="ECO:0007669"/>
    <property type="project" value="UniProtKB-UniRule"/>
</dbReference>
<dbReference type="PROSITE" id="PS51385">
    <property type="entry name" value="YJEF_N"/>
    <property type="match status" value="1"/>
</dbReference>
<evidence type="ECO:0000256" key="4">
    <source>
        <dbReference type="ARBA" id="ARBA00009524"/>
    </source>
</evidence>
<accession>A0A554WPI6</accession>
<keyword evidence="11 18" id="KW-0413">Isomerase</keyword>
<comment type="similarity">
    <text evidence="3 19">In the N-terminal section; belongs to the NnrE/AIBP family.</text>
</comment>
<comment type="catalytic activity">
    <reaction evidence="16 17 19">
        <text>(6S)-NADPHX + ADP = AMP + phosphate + NADPH + H(+)</text>
        <dbReference type="Rhea" id="RHEA:32235"/>
        <dbReference type="ChEBI" id="CHEBI:15378"/>
        <dbReference type="ChEBI" id="CHEBI:43474"/>
        <dbReference type="ChEBI" id="CHEBI:57783"/>
        <dbReference type="ChEBI" id="CHEBI:64076"/>
        <dbReference type="ChEBI" id="CHEBI:456215"/>
        <dbReference type="ChEBI" id="CHEBI:456216"/>
        <dbReference type="EC" id="4.2.1.136"/>
    </reaction>
</comment>
<dbReference type="RefSeq" id="WP_143895023.1">
    <property type="nucleotide sequence ID" value="NZ_VJND01000007.1"/>
</dbReference>
<keyword evidence="9 18" id="KW-0630">Potassium</keyword>
<comment type="cofactor">
    <cofactor evidence="17">
        <name>Mg(2+)</name>
        <dbReference type="ChEBI" id="CHEBI:18420"/>
    </cofactor>
</comment>
<keyword evidence="13" id="KW-0511">Multifunctional enzyme</keyword>
<feature type="binding site" evidence="18">
    <location>
        <position position="78"/>
    </location>
    <ligand>
        <name>K(+)</name>
        <dbReference type="ChEBI" id="CHEBI:29103"/>
    </ligand>
</feature>
<evidence type="ECO:0000256" key="14">
    <source>
        <dbReference type="ARBA" id="ARBA00025153"/>
    </source>
</evidence>
<evidence type="ECO:0000256" key="3">
    <source>
        <dbReference type="ARBA" id="ARBA00006001"/>
    </source>
</evidence>
<comment type="similarity">
    <text evidence="17">Belongs to the NnrD/CARKD family.</text>
</comment>
<keyword evidence="12 17" id="KW-0456">Lyase</keyword>
<dbReference type="EC" id="4.2.1.136" evidence="19"/>
<sequence>MLRRILPLPDLGAPEDGATARPLPLHGAAASRRLEQTAAATLPPHALMERAGTAVARLARAWRPHARHVQVLAGGGNNGGDGLLAAARLCQAGFGERVEVWWLGCEERLPPDARWALAQARAAGVALIGEPPAAEPDLVIDALFGLGLDRPLQGAALAALRWLQACPAPTLCVDLPSGLDADHGHWWADTPPQPAGPRLTLALLTLKPGLFTGLGRAAAGAAIWFDDLGADAAAAPPDAWLALPGGWPHAARQRADHASHKGRRGDVLVLGGVPPAAHEGVGMTGAALLAGRAALRAGAGRVWVGLPAPAHAIPAVDAVQPALMLRTAAAALDGDLPQRAAVVAGCGGGKALAPLLPALLARAPRLVLDADALGALGAVAAADDGTDWRARLHARAARGWTTVLTPHPLEAARLLGGDVAAVQRRRLEAAQALAEATRAIVVLKGSGTVVAAPDATPRIVASGSGWLATAGSGDVLAGLLGARLATLPADAGTEATVTAVTEAVAAHGALPAAWPHGALPAAWPHGWLPTASDLLP</sequence>
<dbReference type="SUPFAM" id="SSF53613">
    <property type="entry name" value="Ribokinase-like"/>
    <property type="match status" value="1"/>
</dbReference>
<reference evidence="22 23" key="1">
    <citation type="submission" date="2019-07" db="EMBL/GenBank/DDBJ databases">
        <title>Tepidimonas sediminis YIM 72259 draft genome.</title>
        <authorList>
            <person name="Da Costa M.S."/>
            <person name="Froufe H.J.C."/>
            <person name="Egas C."/>
            <person name="Albuquerque L."/>
        </authorList>
    </citation>
    <scope>NUCLEOTIDE SEQUENCE [LARGE SCALE GENOMIC DNA]</scope>
    <source>
        <strain evidence="22 23">YIM 72259</strain>
    </source>
</reference>
<dbReference type="GO" id="GO:0046496">
    <property type="term" value="P:nicotinamide nucleotide metabolic process"/>
    <property type="evidence" value="ECO:0007669"/>
    <property type="project" value="UniProtKB-UniRule"/>
</dbReference>
<comment type="function">
    <text evidence="17">Catalyzes the dehydration of the S-form of NAD(P)HX at the expense of ADP, which is converted to AMP. Together with NAD(P)HX epimerase, which catalyzes the epimerization of the S- and R-forms, the enzyme allows the repair of both epimers of NAD(P)HX, a damaged form of NAD(P)H that is a result of enzymatic or heat-dependent hydration.</text>
</comment>
<evidence type="ECO:0000313" key="23">
    <source>
        <dbReference type="Proteomes" id="UP000320225"/>
    </source>
</evidence>
<evidence type="ECO:0000256" key="13">
    <source>
        <dbReference type="ARBA" id="ARBA00023268"/>
    </source>
</evidence>
<dbReference type="GO" id="GO:0005524">
    <property type="term" value="F:ATP binding"/>
    <property type="evidence" value="ECO:0007669"/>
    <property type="project" value="UniProtKB-UniRule"/>
</dbReference>
<keyword evidence="6 17" id="KW-0547">Nucleotide-binding</keyword>
<dbReference type="GO" id="GO:0052856">
    <property type="term" value="F:NAD(P)HX epimerase activity"/>
    <property type="evidence" value="ECO:0007669"/>
    <property type="project" value="UniProtKB-UniRule"/>
</dbReference>
<feature type="domain" description="YjeF C-terminal" evidence="20">
    <location>
        <begin position="244"/>
        <end position="536"/>
    </location>
</feature>
<dbReference type="NCBIfam" id="TIGR00197">
    <property type="entry name" value="yjeF_nterm"/>
    <property type="match status" value="1"/>
</dbReference>
<dbReference type="InterPro" id="IPR036652">
    <property type="entry name" value="YjeF_N_dom_sf"/>
</dbReference>
<dbReference type="HAMAP" id="MF_01966">
    <property type="entry name" value="NADHX_epimerase"/>
    <property type="match status" value="1"/>
</dbReference>
<dbReference type="Pfam" id="PF03853">
    <property type="entry name" value="YjeF_N"/>
    <property type="match status" value="1"/>
</dbReference>
<dbReference type="InterPro" id="IPR030677">
    <property type="entry name" value="Nnr"/>
</dbReference>
<dbReference type="AlphaFoldDB" id="A0A554WPI6"/>
<keyword evidence="10 17" id="KW-0520">NAD</keyword>
<dbReference type="HAMAP" id="MF_01965">
    <property type="entry name" value="NADHX_dehydratase"/>
    <property type="match status" value="1"/>
</dbReference>
<keyword evidence="23" id="KW-1185">Reference proteome</keyword>
<dbReference type="InterPro" id="IPR029056">
    <property type="entry name" value="Ribokinase-like"/>
</dbReference>
<comment type="function">
    <text evidence="18">Catalyzes the epimerization of the S- and R-forms of NAD(P)HX, a damaged form of NAD(P)H that is a result of enzymatic or heat-dependent hydration. This is a prerequisite for the S-specific NAD(P)H-hydrate dehydratase to allow the repair of both epimers of NAD(P)HX.</text>
</comment>
<feature type="binding site" evidence="18">
    <location>
        <begin position="145"/>
        <end position="151"/>
    </location>
    <ligand>
        <name>(6S)-NADPHX</name>
        <dbReference type="ChEBI" id="CHEBI:64076"/>
    </ligand>
</feature>
<dbReference type="InterPro" id="IPR017953">
    <property type="entry name" value="Carbohydrate_kinase_pred_CS"/>
</dbReference>
<organism evidence="22 23">
    <name type="scientific">Tepidimonas sediminis</name>
    <dbReference type="NCBI Taxonomy" id="2588941"/>
    <lineage>
        <taxon>Bacteria</taxon>
        <taxon>Pseudomonadati</taxon>
        <taxon>Pseudomonadota</taxon>
        <taxon>Betaproteobacteria</taxon>
        <taxon>Burkholderiales</taxon>
        <taxon>Tepidimonas</taxon>
    </lineage>
</organism>
<evidence type="ECO:0000256" key="19">
    <source>
        <dbReference type="PIRNR" id="PIRNR017184"/>
    </source>
</evidence>
<dbReference type="EMBL" id="VJND01000007">
    <property type="protein sequence ID" value="TSE25473.1"/>
    <property type="molecule type" value="Genomic_DNA"/>
</dbReference>
<evidence type="ECO:0000256" key="7">
    <source>
        <dbReference type="ARBA" id="ARBA00022840"/>
    </source>
</evidence>
<dbReference type="SUPFAM" id="SSF64153">
    <property type="entry name" value="YjeF N-terminal domain-like"/>
    <property type="match status" value="1"/>
</dbReference>
<evidence type="ECO:0000256" key="10">
    <source>
        <dbReference type="ARBA" id="ARBA00023027"/>
    </source>
</evidence>
<keyword evidence="8 17" id="KW-0521">NADP</keyword>
<evidence type="ECO:0000313" key="22">
    <source>
        <dbReference type="EMBL" id="TSE25473.1"/>
    </source>
</evidence>
<comment type="caution">
    <text evidence="18">Lacks conserved residue(s) required for the propagation of feature annotation.</text>
</comment>
<dbReference type="PANTHER" id="PTHR12592:SF0">
    <property type="entry name" value="ATP-DEPENDENT (S)-NAD(P)H-HYDRATE DEHYDRATASE"/>
    <property type="match status" value="1"/>
</dbReference>
<dbReference type="PROSITE" id="PS51383">
    <property type="entry name" value="YJEF_C_3"/>
    <property type="match status" value="1"/>
</dbReference>
<evidence type="ECO:0000256" key="2">
    <source>
        <dbReference type="ARBA" id="ARBA00000909"/>
    </source>
</evidence>
<feature type="binding site" evidence="18">
    <location>
        <position position="141"/>
    </location>
    <ligand>
        <name>K(+)</name>
        <dbReference type="ChEBI" id="CHEBI:29103"/>
    </ligand>
</feature>
<proteinExistence type="inferred from homology"/>
<comment type="cofactor">
    <cofactor evidence="18 19">
        <name>K(+)</name>
        <dbReference type="ChEBI" id="CHEBI:29103"/>
    </cofactor>
    <text evidence="18 19">Binds 1 potassium ion per subunit.</text>
</comment>
<keyword evidence="5 18" id="KW-0479">Metal-binding</keyword>
<dbReference type="PIRSF" id="PIRSF017184">
    <property type="entry name" value="Nnr"/>
    <property type="match status" value="1"/>
</dbReference>
<dbReference type="Gene3D" id="3.40.50.10260">
    <property type="entry name" value="YjeF N-terminal domain"/>
    <property type="match status" value="1"/>
</dbReference>
<dbReference type="EC" id="5.1.99.6" evidence="19"/>
<dbReference type="GO" id="GO:0046872">
    <property type="term" value="F:metal ion binding"/>
    <property type="evidence" value="ECO:0007669"/>
    <property type="project" value="UniProtKB-UniRule"/>
</dbReference>
<comment type="similarity">
    <text evidence="4 19">In the C-terminal section; belongs to the NnrD/CARKD family.</text>
</comment>
<feature type="binding site" evidence="18">
    <location>
        <position position="177"/>
    </location>
    <ligand>
        <name>K(+)</name>
        <dbReference type="ChEBI" id="CHEBI:29103"/>
    </ligand>
</feature>
<comment type="catalytic activity">
    <reaction evidence="1 18 19">
        <text>(6R)-NADHX = (6S)-NADHX</text>
        <dbReference type="Rhea" id="RHEA:32215"/>
        <dbReference type="ChEBI" id="CHEBI:64074"/>
        <dbReference type="ChEBI" id="CHEBI:64075"/>
        <dbReference type="EC" id="5.1.99.6"/>
    </reaction>
</comment>
<comment type="catalytic activity">
    <reaction evidence="15 17 19">
        <text>(6S)-NADHX + ADP = AMP + phosphate + NADH + H(+)</text>
        <dbReference type="Rhea" id="RHEA:32223"/>
        <dbReference type="ChEBI" id="CHEBI:15378"/>
        <dbReference type="ChEBI" id="CHEBI:43474"/>
        <dbReference type="ChEBI" id="CHEBI:57945"/>
        <dbReference type="ChEBI" id="CHEBI:64074"/>
        <dbReference type="ChEBI" id="CHEBI:456215"/>
        <dbReference type="ChEBI" id="CHEBI:456216"/>
        <dbReference type="EC" id="4.2.1.136"/>
    </reaction>
</comment>
<evidence type="ECO:0000256" key="12">
    <source>
        <dbReference type="ARBA" id="ARBA00023239"/>
    </source>
</evidence>
<comment type="caution">
    <text evidence="22">The sequence shown here is derived from an EMBL/GenBank/DDBJ whole genome shotgun (WGS) entry which is preliminary data.</text>
</comment>
<feature type="binding site" evidence="17">
    <location>
        <position position="347"/>
    </location>
    <ligand>
        <name>(6S)-NADPHX</name>
        <dbReference type="ChEBI" id="CHEBI:64076"/>
    </ligand>
</feature>
<feature type="binding site" evidence="18">
    <location>
        <begin position="77"/>
        <end position="81"/>
    </location>
    <ligand>
        <name>(6S)-NADPHX</name>
        <dbReference type="ChEBI" id="CHEBI:64076"/>
    </ligand>
</feature>
<comment type="similarity">
    <text evidence="18">Belongs to the NnrE/AIBP family.</text>
</comment>
<evidence type="ECO:0000256" key="15">
    <source>
        <dbReference type="ARBA" id="ARBA00048238"/>
    </source>
</evidence>
<evidence type="ECO:0000256" key="17">
    <source>
        <dbReference type="HAMAP-Rule" id="MF_01965"/>
    </source>
</evidence>
<evidence type="ECO:0000256" key="6">
    <source>
        <dbReference type="ARBA" id="ARBA00022741"/>
    </source>
</evidence>
<feature type="domain" description="YjeF N-terminal" evidence="21">
    <location>
        <begin position="31"/>
        <end position="236"/>
    </location>
</feature>
<dbReference type="Proteomes" id="UP000320225">
    <property type="component" value="Unassembled WGS sequence"/>
</dbReference>
<dbReference type="PANTHER" id="PTHR12592">
    <property type="entry name" value="ATP-DEPENDENT (S)-NAD(P)H-HYDRATE DEHYDRATASE FAMILY MEMBER"/>
    <property type="match status" value="1"/>
</dbReference>
<evidence type="ECO:0000259" key="21">
    <source>
        <dbReference type="PROSITE" id="PS51385"/>
    </source>
</evidence>
<dbReference type="InterPro" id="IPR004443">
    <property type="entry name" value="YjeF_N_dom"/>
</dbReference>
<comment type="catalytic activity">
    <reaction evidence="2 18 19">
        <text>(6R)-NADPHX = (6S)-NADPHX</text>
        <dbReference type="Rhea" id="RHEA:32227"/>
        <dbReference type="ChEBI" id="CHEBI:64076"/>
        <dbReference type="ChEBI" id="CHEBI:64077"/>
        <dbReference type="EC" id="5.1.99.6"/>
    </reaction>
</comment>
<evidence type="ECO:0000256" key="18">
    <source>
        <dbReference type="HAMAP-Rule" id="MF_01966"/>
    </source>
</evidence>
<dbReference type="OrthoDB" id="9806925at2"/>
<feature type="binding site" evidence="17">
    <location>
        <position position="474"/>
    </location>
    <ligand>
        <name>(6S)-NADPHX</name>
        <dbReference type="ChEBI" id="CHEBI:64076"/>
    </ligand>
</feature>
<evidence type="ECO:0000256" key="1">
    <source>
        <dbReference type="ARBA" id="ARBA00000013"/>
    </source>
</evidence>
<feature type="binding site" evidence="18">
    <location>
        <position position="174"/>
    </location>
    <ligand>
        <name>(6S)-NADPHX</name>
        <dbReference type="ChEBI" id="CHEBI:64076"/>
    </ligand>
</feature>
<dbReference type="GO" id="GO:0110051">
    <property type="term" value="P:metabolite repair"/>
    <property type="evidence" value="ECO:0007669"/>
    <property type="project" value="TreeGrafter"/>
</dbReference>
<evidence type="ECO:0000256" key="9">
    <source>
        <dbReference type="ARBA" id="ARBA00022958"/>
    </source>
</evidence>
<gene>
    <name evidence="22" type="primary">nnr</name>
    <name evidence="17" type="synonym">nnrD</name>
    <name evidence="18" type="synonym">nnrE</name>
    <name evidence="22" type="ORF">Tsedi_01390</name>
</gene>
<feature type="binding site" evidence="17">
    <location>
        <position position="473"/>
    </location>
    <ligand>
        <name>AMP</name>
        <dbReference type="ChEBI" id="CHEBI:456215"/>
    </ligand>
</feature>
<feature type="binding site" evidence="17">
    <location>
        <position position="286"/>
    </location>
    <ligand>
        <name>(6S)-NADPHX</name>
        <dbReference type="ChEBI" id="CHEBI:64076"/>
    </ligand>
</feature>
<name>A0A554WPI6_9BURK</name>
<evidence type="ECO:0000256" key="16">
    <source>
        <dbReference type="ARBA" id="ARBA00049209"/>
    </source>
</evidence>
<keyword evidence="7 17" id="KW-0067">ATP-binding</keyword>
<dbReference type="PROSITE" id="PS01050">
    <property type="entry name" value="YJEF_C_2"/>
    <property type="match status" value="1"/>
</dbReference>
<protein>
    <recommendedName>
        <fullName evidence="19">Bifunctional NAD(P)H-hydrate repair enzyme</fullName>
    </recommendedName>
    <alternativeName>
        <fullName evidence="19">Nicotinamide nucleotide repair protein</fullName>
    </alternativeName>
    <domain>
        <recommendedName>
            <fullName evidence="19">ADP-dependent (S)-NAD(P)H-hydrate dehydratase</fullName>
            <ecNumber evidence="19">4.2.1.136</ecNumber>
        </recommendedName>
        <alternativeName>
            <fullName evidence="19">ADP-dependent NAD(P)HX dehydratase</fullName>
        </alternativeName>
    </domain>
    <domain>
        <recommendedName>
            <fullName evidence="19">NAD(P)H-hydrate epimerase</fullName>
            <ecNumber evidence="19">5.1.99.6</ecNumber>
        </recommendedName>
    </domain>
</protein>
<evidence type="ECO:0000259" key="20">
    <source>
        <dbReference type="PROSITE" id="PS51383"/>
    </source>
</evidence>
<dbReference type="InterPro" id="IPR000631">
    <property type="entry name" value="CARKD"/>
</dbReference>
<evidence type="ECO:0000256" key="11">
    <source>
        <dbReference type="ARBA" id="ARBA00023235"/>
    </source>
</evidence>
<evidence type="ECO:0000256" key="8">
    <source>
        <dbReference type="ARBA" id="ARBA00022857"/>
    </source>
</evidence>
<feature type="binding site" evidence="17">
    <location>
        <begin position="444"/>
        <end position="448"/>
    </location>
    <ligand>
        <name>AMP</name>
        <dbReference type="ChEBI" id="CHEBI:456215"/>
    </ligand>
</feature>
<comment type="subunit">
    <text evidence="17">Homotetramer.</text>
</comment>